<dbReference type="Proteomes" id="UP000321960">
    <property type="component" value="Unassembled WGS sequence"/>
</dbReference>
<feature type="transmembrane region" description="Helical" evidence="8">
    <location>
        <begin position="150"/>
        <end position="172"/>
    </location>
</feature>
<evidence type="ECO:0000259" key="9">
    <source>
        <dbReference type="Pfam" id="PF07291"/>
    </source>
</evidence>
<reference evidence="10 12" key="3">
    <citation type="submission" date="2019-07" db="EMBL/GenBank/DDBJ databases">
        <title>Whole genome shotgun sequence of Methylobacterium oxalidis NBRC 107715.</title>
        <authorList>
            <person name="Hosoyama A."/>
            <person name="Uohara A."/>
            <person name="Ohji S."/>
            <person name="Ichikawa N."/>
        </authorList>
    </citation>
    <scope>NUCLEOTIDE SEQUENCE [LARGE SCALE GENOMIC DNA]</scope>
    <source>
        <strain evidence="10 12">NBRC 107715</strain>
    </source>
</reference>
<comment type="caution">
    <text evidence="10">The sequence shown here is derived from an EMBL/GenBank/DDBJ whole genome shotgun (WGS) entry which is preliminary data.</text>
</comment>
<gene>
    <name evidence="11" type="ORF">GCM10007888_43610</name>
    <name evidence="10" type="ORF">MOX02_10840</name>
</gene>
<dbReference type="GO" id="GO:0030416">
    <property type="term" value="P:methylamine metabolic process"/>
    <property type="evidence" value="ECO:0007669"/>
    <property type="project" value="InterPro"/>
</dbReference>
<feature type="transmembrane region" description="Helical" evidence="8">
    <location>
        <begin position="76"/>
        <end position="97"/>
    </location>
</feature>
<keyword evidence="6 8" id="KW-1133">Transmembrane helix</keyword>
<feature type="transmembrane region" description="Helical" evidence="8">
    <location>
        <begin position="49"/>
        <end position="70"/>
    </location>
</feature>
<comment type="subcellular location">
    <subcellularLocation>
        <location evidence="2">Membrane</location>
        <topology evidence="2">Multi-pass membrane protein</topology>
    </subcellularLocation>
</comment>
<evidence type="ECO:0000256" key="6">
    <source>
        <dbReference type="ARBA" id="ARBA00022989"/>
    </source>
</evidence>
<evidence type="ECO:0000256" key="5">
    <source>
        <dbReference type="ARBA" id="ARBA00022692"/>
    </source>
</evidence>
<feature type="domain" description="Methylamine utilisation protein MauE" evidence="9">
    <location>
        <begin position="11"/>
        <end position="135"/>
    </location>
</feature>
<dbReference type="EMBL" id="BJZU01000016">
    <property type="protein sequence ID" value="GEP03046.1"/>
    <property type="molecule type" value="Genomic_DNA"/>
</dbReference>
<evidence type="ECO:0000313" key="11">
    <source>
        <dbReference type="EMBL" id="GLS65979.1"/>
    </source>
</evidence>
<keyword evidence="5 8" id="KW-0812">Transmembrane</keyword>
<evidence type="ECO:0000256" key="1">
    <source>
        <dbReference type="ARBA" id="ARBA00003475"/>
    </source>
</evidence>
<protein>
    <recommendedName>
        <fullName evidence="4">Methylamine utilization protein MauE</fullName>
    </recommendedName>
</protein>
<evidence type="ECO:0000313" key="12">
    <source>
        <dbReference type="Proteomes" id="UP000321960"/>
    </source>
</evidence>
<dbReference type="InterPro" id="IPR009908">
    <property type="entry name" value="Methylamine_util_MauE"/>
</dbReference>
<dbReference type="UniPathway" id="UPA00895"/>
<dbReference type="RefSeq" id="WP_147024775.1">
    <property type="nucleotide sequence ID" value="NZ_BJZU01000016.1"/>
</dbReference>
<evidence type="ECO:0000256" key="4">
    <source>
        <dbReference type="ARBA" id="ARBA00019078"/>
    </source>
</evidence>
<keyword evidence="7 8" id="KW-0472">Membrane</keyword>
<dbReference type="AlphaFoldDB" id="A0A512IZB4"/>
<dbReference type="GO" id="GO:0016020">
    <property type="term" value="C:membrane"/>
    <property type="evidence" value="ECO:0007669"/>
    <property type="project" value="UniProtKB-SubCell"/>
</dbReference>
<evidence type="ECO:0000256" key="2">
    <source>
        <dbReference type="ARBA" id="ARBA00004141"/>
    </source>
</evidence>
<evidence type="ECO:0000256" key="3">
    <source>
        <dbReference type="ARBA" id="ARBA00004856"/>
    </source>
</evidence>
<reference evidence="11" key="4">
    <citation type="submission" date="2023-01" db="EMBL/GenBank/DDBJ databases">
        <title>Draft genome sequence of Methylobacterium oxalidis strain NBRC 107715.</title>
        <authorList>
            <person name="Sun Q."/>
            <person name="Mori K."/>
        </authorList>
    </citation>
    <scope>NUCLEOTIDE SEQUENCE</scope>
    <source>
        <strain evidence="11">NBRC 107715</strain>
    </source>
</reference>
<reference evidence="11" key="1">
    <citation type="journal article" date="2014" name="Int. J. Syst. Evol. Microbiol.">
        <title>Complete genome of a new Firmicutes species belonging to the dominant human colonic microbiota ('Ruminococcus bicirculans') reveals two chromosomes and a selective capacity to utilize plant glucans.</title>
        <authorList>
            <consortium name="NISC Comparative Sequencing Program"/>
            <person name="Wegmann U."/>
            <person name="Louis P."/>
            <person name="Goesmann A."/>
            <person name="Henrissat B."/>
            <person name="Duncan S.H."/>
            <person name="Flint H.J."/>
        </authorList>
    </citation>
    <scope>NUCLEOTIDE SEQUENCE</scope>
    <source>
        <strain evidence="11">NBRC 107715</strain>
    </source>
</reference>
<evidence type="ECO:0000256" key="7">
    <source>
        <dbReference type="ARBA" id="ARBA00023136"/>
    </source>
</evidence>
<comment type="pathway">
    <text evidence="3">One-carbon metabolism; methylamine degradation.</text>
</comment>
<feature type="transmembrane region" description="Helical" evidence="8">
    <location>
        <begin position="118"/>
        <end position="138"/>
    </location>
</feature>
<accession>A0A512IZB4</accession>
<feature type="transmembrane region" description="Helical" evidence="8">
    <location>
        <begin position="12"/>
        <end position="29"/>
    </location>
</feature>
<sequence length="186" mass="19282">MSLWQEPVVEIFVRGFLVLLFGGAALSKLRRGDEFFGVVRNFRILPERLARPCAVALPWVELAIAAALLIDATAPYAALAAGALLVVFGVAIGINVLRGRKAIDCGCFRNGLKQPLSWTLVGRNLLLAGASFALASNLPSSRGPDLAELAIGAAAASLAMLLYFSASLLAALPAAPGTAARGALKG</sequence>
<reference evidence="13" key="2">
    <citation type="journal article" date="2019" name="Int. J. Syst. Evol. Microbiol.">
        <title>The Global Catalogue of Microorganisms (GCM) 10K type strain sequencing project: providing services to taxonomists for standard genome sequencing and annotation.</title>
        <authorList>
            <consortium name="The Broad Institute Genomics Platform"/>
            <consortium name="The Broad Institute Genome Sequencing Center for Infectious Disease"/>
            <person name="Wu L."/>
            <person name="Ma J."/>
        </authorList>
    </citation>
    <scope>NUCLEOTIDE SEQUENCE [LARGE SCALE GENOMIC DNA]</scope>
    <source>
        <strain evidence="13">NBRC 107715</strain>
    </source>
</reference>
<evidence type="ECO:0000313" key="13">
    <source>
        <dbReference type="Proteomes" id="UP001156856"/>
    </source>
</evidence>
<evidence type="ECO:0000256" key="8">
    <source>
        <dbReference type="SAM" id="Phobius"/>
    </source>
</evidence>
<proteinExistence type="predicted"/>
<keyword evidence="13" id="KW-1185">Reference proteome</keyword>
<evidence type="ECO:0000313" key="10">
    <source>
        <dbReference type="EMBL" id="GEP03046.1"/>
    </source>
</evidence>
<name>A0A512IZB4_9HYPH</name>
<dbReference type="EMBL" id="BSPK01000084">
    <property type="protein sequence ID" value="GLS65979.1"/>
    <property type="molecule type" value="Genomic_DNA"/>
</dbReference>
<dbReference type="OrthoDB" id="4462029at2"/>
<organism evidence="10 12">
    <name type="scientific">Methylobacterium oxalidis</name>
    <dbReference type="NCBI Taxonomy" id="944322"/>
    <lineage>
        <taxon>Bacteria</taxon>
        <taxon>Pseudomonadati</taxon>
        <taxon>Pseudomonadota</taxon>
        <taxon>Alphaproteobacteria</taxon>
        <taxon>Hyphomicrobiales</taxon>
        <taxon>Methylobacteriaceae</taxon>
        <taxon>Methylobacterium</taxon>
    </lineage>
</organism>
<comment type="function">
    <text evidence="1">May be specifically involved in the processing, transport, and/or maturation of the MADH beta-subunit.</text>
</comment>
<dbReference type="Pfam" id="PF07291">
    <property type="entry name" value="MauE"/>
    <property type="match status" value="1"/>
</dbReference>
<dbReference type="Proteomes" id="UP001156856">
    <property type="component" value="Unassembled WGS sequence"/>
</dbReference>